<accession>A0A4V4HEU5</accession>
<keyword evidence="4" id="KW-1185">Reference proteome</keyword>
<dbReference type="SUPFAM" id="SSF81296">
    <property type="entry name" value="E set domains"/>
    <property type="match status" value="1"/>
</dbReference>
<organism evidence="3 4">
    <name type="scientific">Dendrothele bispora (strain CBS 962.96)</name>
    <dbReference type="NCBI Taxonomy" id="1314807"/>
    <lineage>
        <taxon>Eukaryota</taxon>
        <taxon>Fungi</taxon>
        <taxon>Dikarya</taxon>
        <taxon>Basidiomycota</taxon>
        <taxon>Agaricomycotina</taxon>
        <taxon>Agaricomycetes</taxon>
        <taxon>Agaricomycetidae</taxon>
        <taxon>Agaricales</taxon>
        <taxon>Agaricales incertae sedis</taxon>
        <taxon>Dendrothele</taxon>
    </lineage>
</organism>
<protein>
    <recommendedName>
        <fullName evidence="2">Galactose oxidase-like Early set domain-containing protein</fullName>
    </recommendedName>
</protein>
<dbReference type="InterPro" id="IPR014756">
    <property type="entry name" value="Ig_E-set"/>
</dbReference>
<feature type="domain" description="Galactose oxidase-like Early set" evidence="2">
    <location>
        <begin position="56"/>
        <end position="118"/>
    </location>
</feature>
<dbReference type="OrthoDB" id="3255955at2759"/>
<evidence type="ECO:0000256" key="1">
    <source>
        <dbReference type="SAM" id="MobiDB-lite"/>
    </source>
</evidence>
<dbReference type="Gene3D" id="2.60.40.10">
    <property type="entry name" value="Immunoglobulins"/>
    <property type="match status" value="1"/>
</dbReference>
<reference evidence="3 4" key="1">
    <citation type="journal article" date="2019" name="Nat. Ecol. Evol.">
        <title>Megaphylogeny resolves global patterns of mushroom evolution.</title>
        <authorList>
            <person name="Varga T."/>
            <person name="Krizsan K."/>
            <person name="Foldi C."/>
            <person name="Dima B."/>
            <person name="Sanchez-Garcia M."/>
            <person name="Sanchez-Ramirez S."/>
            <person name="Szollosi G.J."/>
            <person name="Szarkandi J.G."/>
            <person name="Papp V."/>
            <person name="Albert L."/>
            <person name="Andreopoulos W."/>
            <person name="Angelini C."/>
            <person name="Antonin V."/>
            <person name="Barry K.W."/>
            <person name="Bougher N.L."/>
            <person name="Buchanan P."/>
            <person name="Buyck B."/>
            <person name="Bense V."/>
            <person name="Catcheside P."/>
            <person name="Chovatia M."/>
            <person name="Cooper J."/>
            <person name="Damon W."/>
            <person name="Desjardin D."/>
            <person name="Finy P."/>
            <person name="Geml J."/>
            <person name="Haridas S."/>
            <person name="Hughes K."/>
            <person name="Justo A."/>
            <person name="Karasinski D."/>
            <person name="Kautmanova I."/>
            <person name="Kiss B."/>
            <person name="Kocsube S."/>
            <person name="Kotiranta H."/>
            <person name="LaButti K.M."/>
            <person name="Lechner B.E."/>
            <person name="Liimatainen K."/>
            <person name="Lipzen A."/>
            <person name="Lukacs Z."/>
            <person name="Mihaltcheva S."/>
            <person name="Morgado L.N."/>
            <person name="Niskanen T."/>
            <person name="Noordeloos M.E."/>
            <person name="Ohm R.A."/>
            <person name="Ortiz-Santana B."/>
            <person name="Ovrebo C."/>
            <person name="Racz N."/>
            <person name="Riley R."/>
            <person name="Savchenko A."/>
            <person name="Shiryaev A."/>
            <person name="Soop K."/>
            <person name="Spirin V."/>
            <person name="Szebenyi C."/>
            <person name="Tomsovsky M."/>
            <person name="Tulloss R.E."/>
            <person name="Uehling J."/>
            <person name="Grigoriev I.V."/>
            <person name="Vagvolgyi C."/>
            <person name="Papp T."/>
            <person name="Martin F.M."/>
            <person name="Miettinen O."/>
            <person name="Hibbett D.S."/>
            <person name="Nagy L.G."/>
        </authorList>
    </citation>
    <scope>NUCLEOTIDE SEQUENCE [LARGE SCALE GENOMIC DNA]</scope>
    <source>
        <strain evidence="3 4">CBS 962.96</strain>
    </source>
</reference>
<evidence type="ECO:0000313" key="4">
    <source>
        <dbReference type="Proteomes" id="UP000297245"/>
    </source>
</evidence>
<dbReference type="InterPro" id="IPR015202">
    <property type="entry name" value="GO-like_E_set"/>
</dbReference>
<dbReference type="EMBL" id="ML179279">
    <property type="protein sequence ID" value="THU92455.1"/>
    <property type="molecule type" value="Genomic_DNA"/>
</dbReference>
<evidence type="ECO:0000259" key="2">
    <source>
        <dbReference type="Pfam" id="PF09118"/>
    </source>
</evidence>
<evidence type="ECO:0000313" key="3">
    <source>
        <dbReference type="EMBL" id="THU92455.1"/>
    </source>
</evidence>
<gene>
    <name evidence="3" type="ORF">K435DRAFT_210606</name>
</gene>
<feature type="region of interest" description="Disordered" evidence="1">
    <location>
        <begin position="1"/>
        <end position="23"/>
    </location>
</feature>
<sequence>MTVTVDQHADKPRLIHNSSNDAGSGSLDVDINMTTFFPSTYKAEVFYPFYFSATTRPIPTGIPSTLSQDGASFDVTIPAPSYSGSSNDAAESAYLSVVRPGWITHAMNMGQRYLELNST</sequence>
<dbReference type="InterPro" id="IPR013783">
    <property type="entry name" value="Ig-like_fold"/>
</dbReference>
<proteinExistence type="predicted"/>
<dbReference type="AlphaFoldDB" id="A0A4V4HEU5"/>
<name>A0A4V4HEU5_DENBC</name>
<dbReference type="Proteomes" id="UP000297245">
    <property type="component" value="Unassembled WGS sequence"/>
</dbReference>
<dbReference type="Pfam" id="PF09118">
    <property type="entry name" value="GO-like_E_set"/>
    <property type="match status" value="1"/>
</dbReference>